<dbReference type="Pfam" id="PF13521">
    <property type="entry name" value="AAA_28"/>
    <property type="match status" value="1"/>
</dbReference>
<proteinExistence type="predicted"/>
<evidence type="ECO:0000313" key="2">
    <source>
        <dbReference type="EMBL" id="MCX8996702.1"/>
    </source>
</evidence>
<feature type="domain" description="NadR/Ttd14 AAA" evidence="1">
    <location>
        <begin position="5"/>
        <end position="168"/>
    </location>
</feature>
<comment type="caution">
    <text evidence="2">The sequence shown here is derived from an EMBL/GenBank/DDBJ whole genome shotgun (WGS) entry which is preliminary data.</text>
</comment>
<keyword evidence="3" id="KW-1185">Reference proteome</keyword>
<dbReference type="Proteomes" id="UP001208771">
    <property type="component" value="Unassembled WGS sequence"/>
</dbReference>
<dbReference type="InterPro" id="IPR038727">
    <property type="entry name" value="NadR/Ttd14_AAA_dom"/>
</dbReference>
<name>A0AAE3MYI9_9HYPH</name>
<dbReference type="Gene3D" id="3.40.50.300">
    <property type="entry name" value="P-loop containing nucleotide triphosphate hydrolases"/>
    <property type="match status" value="1"/>
</dbReference>
<dbReference type="InterPro" id="IPR027417">
    <property type="entry name" value="P-loop_NTPase"/>
</dbReference>
<gene>
    <name evidence="2" type="ORF">NOF55_06250</name>
</gene>
<dbReference type="AlphaFoldDB" id="A0AAE3MYI9"/>
<sequence length="181" mass="20081">MNRFVIISGCSGGGKSTLLAELSRRGHATVEEPGRRIVAEERLRGGSALPWIDMAGFARRAVTLSLRDRRQAIRNAGDGWVFFDRGLIDAALAWENATAEPVLATLAEQHPYHRTVFLTPPWPDIYAADKDRQHGFAEAVAEFDRLADIYPRLGYRTLLLPKSSVGERADFVMAHLPAFPP</sequence>
<dbReference type="EMBL" id="JANFPI010000002">
    <property type="protein sequence ID" value="MCX8996702.1"/>
    <property type="molecule type" value="Genomic_DNA"/>
</dbReference>
<dbReference type="RefSeq" id="WP_306410484.1">
    <property type="nucleotide sequence ID" value="NZ_JANFPI010000002.1"/>
</dbReference>
<evidence type="ECO:0000313" key="3">
    <source>
        <dbReference type="Proteomes" id="UP001208771"/>
    </source>
</evidence>
<reference evidence="2" key="1">
    <citation type="submission" date="2022-07" db="EMBL/GenBank/DDBJ databases">
        <title>Ectorhizobium quercum gen.nov., sp. nov.</title>
        <authorList>
            <person name="Ma T."/>
            <person name="Li Y."/>
        </authorList>
    </citation>
    <scope>NUCLEOTIDE SEQUENCE</scope>
    <source>
        <strain evidence="2">BDR2-2</strain>
    </source>
</reference>
<organism evidence="2 3">
    <name type="scientific">Ectorhizobium quercum</name>
    <dbReference type="NCBI Taxonomy" id="2965071"/>
    <lineage>
        <taxon>Bacteria</taxon>
        <taxon>Pseudomonadati</taxon>
        <taxon>Pseudomonadota</taxon>
        <taxon>Alphaproteobacteria</taxon>
        <taxon>Hyphomicrobiales</taxon>
        <taxon>Rhizobiaceae</taxon>
        <taxon>Ectorhizobium</taxon>
    </lineage>
</organism>
<protein>
    <submittedName>
        <fullName evidence="2">AAA family ATPase</fullName>
    </submittedName>
</protein>
<evidence type="ECO:0000259" key="1">
    <source>
        <dbReference type="Pfam" id="PF13521"/>
    </source>
</evidence>
<dbReference type="SUPFAM" id="SSF52540">
    <property type="entry name" value="P-loop containing nucleoside triphosphate hydrolases"/>
    <property type="match status" value="1"/>
</dbReference>
<accession>A0AAE3MYI9</accession>